<feature type="compositionally biased region" description="Polar residues" evidence="5">
    <location>
        <begin position="967"/>
        <end position="977"/>
    </location>
</feature>
<feature type="compositionally biased region" description="Basic and acidic residues" evidence="5">
    <location>
        <begin position="919"/>
        <end position="928"/>
    </location>
</feature>
<gene>
    <name evidence="8" type="primary">LOC113695366</name>
</gene>
<keyword evidence="3" id="KW-0862">Zinc</keyword>
<evidence type="ECO:0000256" key="5">
    <source>
        <dbReference type="SAM" id="MobiDB-lite"/>
    </source>
</evidence>
<dbReference type="AlphaFoldDB" id="A0A6P6SWN1"/>
<feature type="region of interest" description="Disordered" evidence="5">
    <location>
        <begin position="905"/>
        <end position="940"/>
    </location>
</feature>
<feature type="compositionally biased region" description="Acidic residues" evidence="5">
    <location>
        <begin position="175"/>
        <end position="190"/>
    </location>
</feature>
<dbReference type="Pfam" id="PF03108">
    <property type="entry name" value="DBD_Tnp_Mut"/>
    <property type="match status" value="1"/>
</dbReference>
<evidence type="ECO:0000256" key="1">
    <source>
        <dbReference type="ARBA" id="ARBA00022723"/>
    </source>
</evidence>
<dbReference type="InterPro" id="IPR058594">
    <property type="entry name" value="PB1-like_dom_pln"/>
</dbReference>
<dbReference type="InterPro" id="IPR004332">
    <property type="entry name" value="Transposase_MuDR"/>
</dbReference>
<keyword evidence="2 4" id="KW-0863">Zinc-finger</keyword>
<feature type="compositionally biased region" description="Basic and acidic residues" evidence="5">
    <location>
        <begin position="347"/>
        <end position="356"/>
    </location>
</feature>
<proteinExistence type="predicted"/>
<sequence length="1194" mass="135318">MGRKRVNVREKASASAAKQWKAKEKTSTECGPNDILPNSFSLAIHHQGEFRSSPSKEYVGGRVDYIDNCNAEKWSLQVLDECAVRLGYPKDARFGWYGRIPGMPLETGLYFCMCDWDCDLLVNTLPLNRVAEVYLQVGTDDNPVRFQTQKTEYVDMPEGHKTSAKQDTKDKETSEMDSDIAILEEVDFNDMDNRRKNVADDNSNEVATNSHENFDSKSPNLQQEEDNKRDNAGKEAQMATDNDIQADETDVQADNNVQANDDMQADDKFDDPDYTGQVEEDVLFDEALKIGQQFGVHKGAPEVGPSTSKDRRKKRASREGEAVDEVNICDEPDMVNVEDMQSEYETDCSRELKSESESEDEDGRKRNKKPKFSVFNEKTEMRSPRFKVGQRFSSVVIFRLAVRIQAIMEGRDVQFIKNDTYRVRVKCRGCEWQIFGSKMQGENTFQIKTLSKEHTCGRVFHNRNMTSKLATRLFVDEVRKTPSMTVQELMTRVTEELNVDFSLKQGYRTMKKVRDIIEGSHEKQYALLEDFCGELRRANPGSTVFVETDEDEDGIVRFKRLYMCLEPLKRGFLKGCRHWIGLDGCFLKDTYGGQLLTAVGMDGDNKMFPLALSVVRVENYDNWSWFLGLLVQDLEISDSSNWCVMTDKQKGLVQAVRDKMPQAEHRCCVQHLYTNFKQIHRGLALKERLWKCAKASYVTHWKVEMEQLGQESAAAHSWLDEKDPKTWCRAHFRCGLDCDILVNNMCESFNAVILKARSLPIISMLQTIYLYLLKRMERNREAMSKHEGLLCPAIFEILEKAKQEQCMCIASYAGTMKYQISCPFGEQYIVDMAAKTCSCRKWQLRGIPCGHAVAAINRRHEAPEKHVSNTYLKITYLQSYEPVLNPINGPNLWEHIDLPAMKPPTYRRFAGRPKKMRKKASEEDRRDSCVNPTKPHKVSKVGTMMSCSRCKKYGHNKRGCPDKNKQTTEGTTTSSAKENSDIGDTGPSMQPSTNEACPSDVTVDILGVSTQQSHTGPSQNLDANQPKQGAQEPVTKKGRKCSFCRKHGHSKNSCKLRQWTFRSSLDMTGDLGFKTVKIRSDDLENPYNHAQNSSGHVEKSPTTTHLSSKADGRKLYSHSHGVTMRAPHSYVDLGTASHSSSGLKPAQFTWQGNLCVNLSTLQTAAGHAKESLGIENVQLHGDGNQSVKLGKLQQ</sequence>
<organism evidence="7 8">
    <name type="scientific">Coffea arabica</name>
    <name type="common">Arabian coffee</name>
    <dbReference type="NCBI Taxonomy" id="13443"/>
    <lineage>
        <taxon>Eukaryota</taxon>
        <taxon>Viridiplantae</taxon>
        <taxon>Streptophyta</taxon>
        <taxon>Embryophyta</taxon>
        <taxon>Tracheophyta</taxon>
        <taxon>Spermatophyta</taxon>
        <taxon>Magnoliopsida</taxon>
        <taxon>eudicotyledons</taxon>
        <taxon>Gunneridae</taxon>
        <taxon>Pentapetalae</taxon>
        <taxon>asterids</taxon>
        <taxon>lamiids</taxon>
        <taxon>Gentianales</taxon>
        <taxon>Rubiaceae</taxon>
        <taxon>Ixoroideae</taxon>
        <taxon>Gardenieae complex</taxon>
        <taxon>Bertiereae - Coffeeae clade</taxon>
        <taxon>Coffeeae</taxon>
        <taxon>Coffea</taxon>
    </lineage>
</organism>
<dbReference type="InterPro" id="IPR006564">
    <property type="entry name" value="Znf_PMZ"/>
</dbReference>
<evidence type="ECO:0000256" key="2">
    <source>
        <dbReference type="ARBA" id="ARBA00022771"/>
    </source>
</evidence>
<evidence type="ECO:0000256" key="3">
    <source>
        <dbReference type="ARBA" id="ARBA00022833"/>
    </source>
</evidence>
<dbReference type="RefSeq" id="XP_027070230.2">
    <property type="nucleotide sequence ID" value="XM_027214429.2"/>
</dbReference>
<feature type="compositionally biased region" description="Basic residues" evidence="5">
    <location>
        <begin position="909"/>
        <end position="918"/>
    </location>
</feature>
<dbReference type="PROSITE" id="PS50966">
    <property type="entry name" value="ZF_SWIM"/>
    <property type="match status" value="1"/>
</dbReference>
<feature type="domain" description="SWIM-type" evidence="6">
    <location>
        <begin position="828"/>
        <end position="860"/>
    </location>
</feature>
<feature type="compositionally biased region" description="Polar residues" evidence="5">
    <location>
        <begin position="200"/>
        <end position="222"/>
    </location>
</feature>
<reference evidence="7" key="1">
    <citation type="journal article" date="2025" name="Foods">
        <title>Unveiling the Microbial Signatures of Arabica Coffee Cherries: Insights into Ripeness Specific Diversity, Functional Traits, and Implications for Quality and Safety.</title>
        <authorList>
            <consortium name="RefSeq"/>
            <person name="Tenea G.N."/>
            <person name="Cifuentes V."/>
            <person name="Reyes P."/>
            <person name="Cevallos-Vallejos M."/>
        </authorList>
    </citation>
    <scope>NUCLEOTIDE SEQUENCE [LARGE SCALE GENOMIC DNA]</scope>
</reference>
<evidence type="ECO:0000256" key="4">
    <source>
        <dbReference type="PROSITE-ProRule" id="PRU00325"/>
    </source>
</evidence>
<feature type="compositionally biased region" description="Acidic residues" evidence="5">
    <location>
        <begin position="322"/>
        <end position="333"/>
    </location>
</feature>
<protein>
    <recommendedName>
        <fullName evidence="6">SWIM-type domain-containing protein</fullName>
    </recommendedName>
</protein>
<feature type="compositionally biased region" description="Polar residues" evidence="5">
    <location>
        <begin position="987"/>
        <end position="996"/>
    </location>
</feature>
<dbReference type="PANTHER" id="PTHR31973">
    <property type="entry name" value="POLYPROTEIN, PUTATIVE-RELATED"/>
    <property type="match status" value="1"/>
</dbReference>
<keyword evidence="1" id="KW-0479">Metal-binding</keyword>
<dbReference type="PANTHER" id="PTHR31973:SF199">
    <property type="entry name" value="SWIM-TYPE DOMAIN-CONTAINING PROTEIN"/>
    <property type="match status" value="1"/>
</dbReference>
<dbReference type="Pfam" id="PF10551">
    <property type="entry name" value="MULE"/>
    <property type="match status" value="1"/>
</dbReference>
<feature type="region of interest" description="Disordered" evidence="5">
    <location>
        <begin position="295"/>
        <end position="371"/>
    </location>
</feature>
<dbReference type="Pfam" id="PF26130">
    <property type="entry name" value="PB1-like"/>
    <property type="match status" value="1"/>
</dbReference>
<dbReference type="Proteomes" id="UP001652660">
    <property type="component" value="Chromosome 1e"/>
</dbReference>
<dbReference type="SMART" id="SM00575">
    <property type="entry name" value="ZnF_PMZ"/>
    <property type="match status" value="1"/>
</dbReference>
<keyword evidence="7" id="KW-1185">Reference proteome</keyword>
<dbReference type="GeneID" id="113695366"/>
<feature type="region of interest" description="Disordered" evidence="5">
    <location>
        <begin position="1084"/>
        <end position="1115"/>
    </location>
</feature>
<feature type="region of interest" description="Disordered" evidence="5">
    <location>
        <begin position="154"/>
        <end position="277"/>
    </location>
</feature>
<accession>A0A6P6SWN1</accession>
<evidence type="ECO:0000259" key="6">
    <source>
        <dbReference type="PROSITE" id="PS50966"/>
    </source>
</evidence>
<dbReference type="Pfam" id="PF04434">
    <property type="entry name" value="SWIM"/>
    <property type="match status" value="1"/>
</dbReference>
<feature type="compositionally biased region" description="Polar residues" evidence="5">
    <location>
        <begin position="1088"/>
        <end position="1107"/>
    </location>
</feature>
<dbReference type="InterPro" id="IPR007527">
    <property type="entry name" value="Znf_SWIM"/>
</dbReference>
<reference evidence="8" key="2">
    <citation type="submission" date="2025-08" db="UniProtKB">
        <authorList>
            <consortium name="RefSeq"/>
        </authorList>
    </citation>
    <scope>IDENTIFICATION</scope>
    <source>
        <tissue evidence="8">Leaves</tissue>
    </source>
</reference>
<feature type="compositionally biased region" description="Polar residues" evidence="5">
    <location>
        <begin position="1011"/>
        <end position="1028"/>
    </location>
</feature>
<dbReference type="GO" id="GO:0008270">
    <property type="term" value="F:zinc ion binding"/>
    <property type="evidence" value="ECO:0007669"/>
    <property type="project" value="UniProtKB-KW"/>
</dbReference>
<evidence type="ECO:0000313" key="8">
    <source>
        <dbReference type="RefSeq" id="XP_027070230.2"/>
    </source>
</evidence>
<feature type="region of interest" description="Disordered" evidence="5">
    <location>
        <begin position="1"/>
        <end position="29"/>
    </location>
</feature>
<feature type="region of interest" description="Disordered" evidence="5">
    <location>
        <begin position="954"/>
        <end position="998"/>
    </location>
</feature>
<evidence type="ECO:0000313" key="7">
    <source>
        <dbReference type="Proteomes" id="UP001652660"/>
    </source>
</evidence>
<feature type="compositionally biased region" description="Basic and acidic residues" evidence="5">
    <location>
        <begin position="157"/>
        <end position="174"/>
    </location>
</feature>
<feature type="compositionally biased region" description="Acidic residues" evidence="5">
    <location>
        <begin position="268"/>
        <end position="277"/>
    </location>
</feature>
<dbReference type="InterPro" id="IPR018289">
    <property type="entry name" value="MULE_transposase_dom"/>
</dbReference>
<dbReference type="InterPro" id="IPR001878">
    <property type="entry name" value="Znf_CCHC"/>
</dbReference>
<name>A0A6P6SWN1_COFAR</name>
<feature type="compositionally biased region" description="Polar residues" evidence="5">
    <location>
        <begin position="252"/>
        <end position="261"/>
    </location>
</feature>
<dbReference type="SMART" id="SM00343">
    <property type="entry name" value="ZnF_C2HC"/>
    <property type="match status" value="2"/>
</dbReference>
<feature type="region of interest" description="Disordered" evidence="5">
    <location>
        <begin position="1011"/>
        <end position="1037"/>
    </location>
</feature>